<dbReference type="SUPFAM" id="SSF53182">
    <property type="entry name" value="Pyrrolidone carboxyl peptidase (pyroglutamate aminopeptidase)"/>
    <property type="match status" value="1"/>
</dbReference>
<accession>A0A2N8PUK2</accession>
<evidence type="ECO:0000256" key="3">
    <source>
        <dbReference type="ARBA" id="ARBA00004496"/>
    </source>
</evidence>
<name>A0A2N8PUK2_ENTAV</name>
<evidence type="ECO:0000256" key="5">
    <source>
        <dbReference type="ARBA" id="ARBA00022490"/>
    </source>
</evidence>
<comment type="function">
    <text evidence="2 9">Removes 5-oxoproline from various penultimate amino acid residues except L-proline.</text>
</comment>
<proteinExistence type="inferred from homology"/>
<evidence type="ECO:0000256" key="6">
    <source>
        <dbReference type="ARBA" id="ARBA00022670"/>
    </source>
</evidence>
<feature type="active site" evidence="9 11">
    <location>
        <position position="141"/>
    </location>
</feature>
<dbReference type="GO" id="GO:0005829">
    <property type="term" value="C:cytosol"/>
    <property type="evidence" value="ECO:0007669"/>
    <property type="project" value="InterPro"/>
</dbReference>
<dbReference type="CDD" id="cd00501">
    <property type="entry name" value="Peptidase_C15"/>
    <property type="match status" value="1"/>
</dbReference>
<dbReference type="FunFam" id="3.40.630.20:FF:000001">
    <property type="entry name" value="Pyrrolidone-carboxylate peptidase"/>
    <property type="match status" value="1"/>
</dbReference>
<keyword evidence="8 9" id="KW-0788">Thiol protease</keyword>
<dbReference type="PROSITE" id="PS01333">
    <property type="entry name" value="PYRASE_GLU"/>
    <property type="match status" value="1"/>
</dbReference>
<dbReference type="InterPro" id="IPR029762">
    <property type="entry name" value="PGP-I_bact-type"/>
</dbReference>
<dbReference type="InterPro" id="IPR016125">
    <property type="entry name" value="Peptidase_C15-like"/>
</dbReference>
<evidence type="ECO:0000256" key="1">
    <source>
        <dbReference type="ARBA" id="ARBA00001770"/>
    </source>
</evidence>
<dbReference type="EMBL" id="RYZS01000002">
    <property type="protein sequence ID" value="RVU93208.1"/>
    <property type="molecule type" value="Genomic_DNA"/>
</dbReference>
<dbReference type="Gene3D" id="3.40.630.20">
    <property type="entry name" value="Peptidase C15, pyroglutamyl peptidase I-like"/>
    <property type="match status" value="1"/>
</dbReference>
<organism evidence="12 13">
    <name type="scientific">Enterococcus avium</name>
    <name type="common">Streptococcus avium</name>
    <dbReference type="NCBI Taxonomy" id="33945"/>
    <lineage>
        <taxon>Bacteria</taxon>
        <taxon>Bacillati</taxon>
        <taxon>Bacillota</taxon>
        <taxon>Bacilli</taxon>
        <taxon>Lactobacillales</taxon>
        <taxon>Enterococcaceae</taxon>
        <taxon>Enterococcus</taxon>
    </lineage>
</organism>
<dbReference type="AlphaFoldDB" id="A0A2N8PUK2"/>
<dbReference type="GO" id="GO:0006508">
    <property type="term" value="P:proteolysis"/>
    <property type="evidence" value="ECO:0007669"/>
    <property type="project" value="UniProtKB-KW"/>
</dbReference>
<evidence type="ECO:0000256" key="10">
    <source>
        <dbReference type="PROSITE-ProRule" id="PRU10076"/>
    </source>
</evidence>
<dbReference type="PANTHER" id="PTHR23402">
    <property type="entry name" value="PROTEASE FAMILY C15 PYROGLUTAMYL-PEPTIDASE I-RELATED"/>
    <property type="match status" value="1"/>
</dbReference>
<dbReference type="Proteomes" id="UP000288388">
    <property type="component" value="Unassembled WGS sequence"/>
</dbReference>
<protein>
    <recommendedName>
        <fullName evidence="9">Pyrrolidone-carboxylate peptidase</fullName>
        <ecNumber evidence="9">3.4.19.3</ecNumber>
    </recommendedName>
    <alternativeName>
        <fullName evidence="9">5-oxoprolyl-peptidase</fullName>
    </alternativeName>
    <alternativeName>
        <fullName evidence="9">Pyroglutamyl-peptidase I</fullName>
        <shortName evidence="9">PGP-I</shortName>
        <shortName evidence="9">Pyrase</shortName>
    </alternativeName>
</protein>
<dbReference type="NCBIfam" id="TIGR00504">
    <property type="entry name" value="pyro_pdase"/>
    <property type="match status" value="1"/>
</dbReference>
<dbReference type="InterPro" id="IPR033693">
    <property type="entry name" value="PGPEP1_Glu_AS"/>
</dbReference>
<dbReference type="Pfam" id="PF01470">
    <property type="entry name" value="Peptidase_C15"/>
    <property type="match status" value="1"/>
</dbReference>
<reference evidence="12 13" key="1">
    <citation type="submission" date="2018-12" db="EMBL/GenBank/DDBJ databases">
        <title>A novel vanA-carrying plasmid in a clinical isolate of Enterococcus avium.</title>
        <authorList>
            <person name="Bernasconi O.J."/>
            <person name="Luzzaro F."/>
            <person name="Endimiani A."/>
        </authorList>
    </citation>
    <scope>NUCLEOTIDE SEQUENCE [LARGE SCALE GENOMIC DNA]</scope>
    <source>
        <strain evidence="12 13">LC0559/18</strain>
    </source>
</reference>
<comment type="catalytic activity">
    <reaction evidence="1 9 10">
        <text>Release of an N-terminal pyroglutamyl group from a polypeptide, the second amino acid generally not being Pro.</text>
        <dbReference type="EC" id="3.4.19.3"/>
    </reaction>
</comment>
<keyword evidence="7 9" id="KW-0378">Hydrolase</keyword>
<feature type="active site" evidence="9">
    <location>
        <position position="165"/>
    </location>
</feature>
<evidence type="ECO:0000256" key="9">
    <source>
        <dbReference type="HAMAP-Rule" id="MF_00417"/>
    </source>
</evidence>
<dbReference type="RefSeq" id="WP_102873338.1">
    <property type="nucleotide sequence ID" value="NZ_CAKOCJ010000066.1"/>
</dbReference>
<keyword evidence="5 9" id="KW-0963">Cytoplasm</keyword>
<evidence type="ECO:0000256" key="7">
    <source>
        <dbReference type="ARBA" id="ARBA00022801"/>
    </source>
</evidence>
<comment type="caution">
    <text evidence="12">The sequence shown here is derived from an EMBL/GenBank/DDBJ whole genome shotgun (WGS) entry which is preliminary data.</text>
</comment>
<gene>
    <name evidence="9 12" type="primary">pcp</name>
    <name evidence="12" type="ORF">EK398_22535</name>
</gene>
<dbReference type="PRINTS" id="PR00706">
    <property type="entry name" value="PYROGLUPTASE"/>
</dbReference>
<evidence type="ECO:0000256" key="2">
    <source>
        <dbReference type="ARBA" id="ARBA00002280"/>
    </source>
</evidence>
<evidence type="ECO:0000256" key="8">
    <source>
        <dbReference type="ARBA" id="ARBA00022807"/>
    </source>
</evidence>
<sequence length="214" mass="22904">MNVLITGFDPFGGAAINPAFEAVKLLPDTIEGAKIHKLEIPTVFKKDGEVLAKAIEEQNPDIVICVGQAGGRSDISVEKVAINLMEARIPDNEEQQPLNQVIYEDGETAYFATLPVKAMVSNVKEAGIPSSVSYTAGTFVCNDIMYRLLYLADKEGKNLKGGFIHVPYLPEQVIDLPVGTPSLSVETIAKGLEAAVAAAVINDEDQNVAMGTIM</sequence>
<dbReference type="InterPro" id="IPR000816">
    <property type="entry name" value="Peptidase_C15"/>
</dbReference>
<keyword evidence="6 9" id="KW-0645">Protease</keyword>
<dbReference type="InterPro" id="IPR036440">
    <property type="entry name" value="Peptidase_C15-like_sf"/>
</dbReference>
<dbReference type="InterPro" id="IPR033694">
    <property type="entry name" value="PGPEP1_Cys_AS"/>
</dbReference>
<dbReference type="PANTHER" id="PTHR23402:SF1">
    <property type="entry name" value="PYROGLUTAMYL-PEPTIDASE I"/>
    <property type="match status" value="1"/>
</dbReference>
<comment type="subcellular location">
    <subcellularLocation>
        <location evidence="3 9">Cytoplasm</location>
    </subcellularLocation>
</comment>
<comment type="similarity">
    <text evidence="4 9">Belongs to the peptidase C15 family.</text>
</comment>
<evidence type="ECO:0000313" key="13">
    <source>
        <dbReference type="Proteomes" id="UP000288388"/>
    </source>
</evidence>
<comment type="subunit">
    <text evidence="9">Homotetramer.</text>
</comment>
<dbReference type="NCBIfam" id="NF009676">
    <property type="entry name" value="PRK13197.1"/>
    <property type="match status" value="1"/>
</dbReference>
<dbReference type="GO" id="GO:0016920">
    <property type="term" value="F:pyroglutamyl-peptidase activity"/>
    <property type="evidence" value="ECO:0007669"/>
    <property type="project" value="UniProtKB-UniRule"/>
</dbReference>
<evidence type="ECO:0000256" key="11">
    <source>
        <dbReference type="PROSITE-ProRule" id="PRU10077"/>
    </source>
</evidence>
<feature type="active site" evidence="9 10">
    <location>
        <position position="78"/>
    </location>
</feature>
<dbReference type="PROSITE" id="PS01334">
    <property type="entry name" value="PYRASE_CYS"/>
    <property type="match status" value="1"/>
</dbReference>
<dbReference type="PIRSF" id="PIRSF015592">
    <property type="entry name" value="Prld-crbxl_pptds"/>
    <property type="match status" value="1"/>
</dbReference>
<evidence type="ECO:0000313" key="12">
    <source>
        <dbReference type="EMBL" id="RVU93208.1"/>
    </source>
</evidence>
<dbReference type="EC" id="3.4.19.3" evidence="9"/>
<dbReference type="HAMAP" id="MF_00417">
    <property type="entry name" value="Pyrrolid_peptidase"/>
    <property type="match status" value="1"/>
</dbReference>
<evidence type="ECO:0000256" key="4">
    <source>
        <dbReference type="ARBA" id="ARBA00006641"/>
    </source>
</evidence>